<evidence type="ECO:0000256" key="5">
    <source>
        <dbReference type="ARBA" id="ARBA00022801"/>
    </source>
</evidence>
<comment type="subcellular location">
    <subcellularLocation>
        <location evidence="1">Cell membrane</location>
        <topology evidence="1">Multi-pass membrane protein</topology>
    </subcellularLocation>
</comment>
<feature type="transmembrane region" description="Helical" evidence="8">
    <location>
        <begin position="12"/>
        <end position="32"/>
    </location>
</feature>
<reference evidence="9 10" key="1">
    <citation type="journal article" date="2017" name="Infect. Genet. Evol.">
        <title>Comparative genome analysis of fish pathogen Flavobacterium columnare reveals extensive sequence diversity within the species.</title>
        <authorList>
            <person name="Kayansamruaj P."/>
            <person name="Dong H.T."/>
            <person name="Hirono I."/>
            <person name="Kondo H."/>
            <person name="Senapin S."/>
            <person name="Rodkhum C."/>
        </authorList>
    </citation>
    <scope>NUCLEOTIDE SEQUENCE [LARGE SCALE GENOMIC DNA]</scope>
    <source>
        <strain evidence="9 10">1215</strain>
    </source>
</reference>
<dbReference type="GO" id="GO:0008233">
    <property type="term" value="F:peptidase activity"/>
    <property type="evidence" value="ECO:0007669"/>
    <property type="project" value="UniProtKB-KW"/>
</dbReference>
<name>A0A246GM46_9FLAO</name>
<feature type="transmembrane region" description="Helical" evidence="8">
    <location>
        <begin position="81"/>
        <end position="103"/>
    </location>
</feature>
<keyword evidence="5" id="KW-0378">Hydrolase</keyword>
<dbReference type="AlphaFoldDB" id="A0A246GM46"/>
<dbReference type="InterPro" id="IPR019127">
    <property type="entry name" value="Exosortase"/>
</dbReference>
<comment type="caution">
    <text evidence="9">The sequence shown here is derived from an EMBL/GenBank/DDBJ whole genome shotgun (WGS) entry which is preliminary data.</text>
</comment>
<dbReference type="NCBIfam" id="TIGR04178">
    <property type="entry name" value="exo_archaeo"/>
    <property type="match status" value="1"/>
</dbReference>
<dbReference type="GO" id="GO:0005886">
    <property type="term" value="C:plasma membrane"/>
    <property type="evidence" value="ECO:0007669"/>
    <property type="project" value="UniProtKB-SubCell"/>
</dbReference>
<sequence>MKTLLKHYRPFFLFLGKFFLSYLVLTVLYRLYLSGFVNQVDGFTENVSYATEKILVYLGLKVNLVEDALNEQYQLYVNKQYLARIIEGCNSISIIILFNAFVIAFSTNFNQTFGFALLGSLFIYVLNILRIVLLVVLYNLYPQYGHFLHGILFPVIIYGIVFVLWLYWVKKYSEYVSKNTKK</sequence>
<evidence type="ECO:0000256" key="4">
    <source>
        <dbReference type="ARBA" id="ARBA00022692"/>
    </source>
</evidence>
<feature type="transmembrane region" description="Helical" evidence="8">
    <location>
        <begin position="147"/>
        <end position="168"/>
    </location>
</feature>
<evidence type="ECO:0000256" key="7">
    <source>
        <dbReference type="ARBA" id="ARBA00023136"/>
    </source>
</evidence>
<dbReference type="RefSeq" id="WP_088390060.1">
    <property type="nucleotide sequence ID" value="NZ_MTCZ01000002.1"/>
</dbReference>
<evidence type="ECO:0000256" key="6">
    <source>
        <dbReference type="ARBA" id="ARBA00022989"/>
    </source>
</evidence>
<keyword evidence="7 8" id="KW-0472">Membrane</keyword>
<dbReference type="Proteomes" id="UP000197768">
    <property type="component" value="Unassembled WGS sequence"/>
</dbReference>
<keyword evidence="6 8" id="KW-1133">Transmembrane helix</keyword>
<dbReference type="Pfam" id="PF09721">
    <property type="entry name" value="Exosortase_EpsH"/>
    <property type="match status" value="1"/>
</dbReference>
<proteinExistence type="predicted"/>
<keyword evidence="2" id="KW-1003">Cell membrane</keyword>
<dbReference type="NCBIfam" id="TIGR04128">
    <property type="entry name" value="exoso_Fjoh_1448"/>
    <property type="match status" value="1"/>
</dbReference>
<feature type="transmembrane region" description="Helical" evidence="8">
    <location>
        <begin position="115"/>
        <end position="141"/>
    </location>
</feature>
<dbReference type="EMBL" id="MTCZ01000002">
    <property type="protein sequence ID" value="OWP85394.1"/>
    <property type="molecule type" value="Genomic_DNA"/>
</dbReference>
<evidence type="ECO:0000313" key="10">
    <source>
        <dbReference type="Proteomes" id="UP000197768"/>
    </source>
</evidence>
<dbReference type="InterPro" id="IPR026392">
    <property type="entry name" value="Exo/Archaeosortase_dom"/>
</dbReference>
<evidence type="ECO:0000313" key="9">
    <source>
        <dbReference type="EMBL" id="OWP85394.1"/>
    </source>
</evidence>
<organism evidence="9 10">
    <name type="scientific">Flavobacterium davisii</name>
    <dbReference type="NCBI Taxonomy" id="2906077"/>
    <lineage>
        <taxon>Bacteria</taxon>
        <taxon>Pseudomonadati</taxon>
        <taxon>Bacteroidota</taxon>
        <taxon>Flavobacteriia</taxon>
        <taxon>Flavobacteriales</taxon>
        <taxon>Flavobacteriaceae</taxon>
        <taxon>Flavobacterium</taxon>
    </lineage>
</organism>
<keyword evidence="4 8" id="KW-0812">Transmembrane</keyword>
<evidence type="ECO:0000256" key="2">
    <source>
        <dbReference type="ARBA" id="ARBA00022475"/>
    </source>
</evidence>
<gene>
    <name evidence="9" type="ORF">BWK59_00595</name>
</gene>
<evidence type="ECO:0000256" key="3">
    <source>
        <dbReference type="ARBA" id="ARBA00022670"/>
    </source>
</evidence>
<protein>
    <submittedName>
        <fullName evidence="9">Exosortase family protein XrtF</fullName>
    </submittedName>
</protein>
<dbReference type="InterPro" id="IPR026323">
    <property type="entry name" value="Exosortase-related_prot_XrtF"/>
</dbReference>
<accession>A0A246GM46</accession>
<keyword evidence="3" id="KW-0645">Protease</keyword>
<evidence type="ECO:0000256" key="8">
    <source>
        <dbReference type="SAM" id="Phobius"/>
    </source>
</evidence>
<dbReference type="GO" id="GO:0006508">
    <property type="term" value="P:proteolysis"/>
    <property type="evidence" value="ECO:0007669"/>
    <property type="project" value="UniProtKB-KW"/>
</dbReference>
<evidence type="ECO:0000256" key="1">
    <source>
        <dbReference type="ARBA" id="ARBA00004651"/>
    </source>
</evidence>